<accession>A0A7J7NI19</accession>
<dbReference type="Gene3D" id="1.10.510.10">
    <property type="entry name" value="Transferase(Phosphotransferase) domain 1"/>
    <property type="match status" value="1"/>
</dbReference>
<dbReference type="SUPFAM" id="SSF56112">
    <property type="entry name" value="Protein kinase-like (PK-like)"/>
    <property type="match status" value="1"/>
</dbReference>
<name>A0A7J7NI19_9MAGN</name>
<dbReference type="GO" id="GO:0016020">
    <property type="term" value="C:membrane"/>
    <property type="evidence" value="ECO:0007669"/>
    <property type="project" value="UniProtKB-SubCell"/>
</dbReference>
<evidence type="ECO:0000256" key="1">
    <source>
        <dbReference type="ARBA" id="ARBA00004370"/>
    </source>
</evidence>
<dbReference type="FunFam" id="3.30.200.20:FF:000433">
    <property type="entry name" value="Predicted protein"/>
    <property type="match status" value="1"/>
</dbReference>
<dbReference type="InterPro" id="IPR032675">
    <property type="entry name" value="LRR_dom_sf"/>
</dbReference>
<dbReference type="FunFam" id="3.80.10.10:FF:000383">
    <property type="entry name" value="Leucine-rich repeat receptor protein kinase EMS1"/>
    <property type="match status" value="1"/>
</dbReference>
<dbReference type="InterPro" id="IPR013210">
    <property type="entry name" value="LRR_N_plant-typ"/>
</dbReference>
<keyword evidence="2" id="KW-0433">Leucine-rich repeat</keyword>
<evidence type="ECO:0000259" key="9">
    <source>
        <dbReference type="PROSITE" id="PS50011"/>
    </source>
</evidence>
<dbReference type="Gene3D" id="3.80.10.10">
    <property type="entry name" value="Ribonuclease Inhibitor"/>
    <property type="match status" value="1"/>
</dbReference>
<keyword evidence="3 8" id="KW-0812">Transmembrane</keyword>
<dbReference type="SUPFAM" id="SSF52058">
    <property type="entry name" value="L domain-like"/>
    <property type="match status" value="1"/>
</dbReference>
<evidence type="ECO:0000256" key="6">
    <source>
        <dbReference type="ARBA" id="ARBA00023136"/>
    </source>
</evidence>
<feature type="compositionally biased region" description="Polar residues" evidence="7">
    <location>
        <begin position="683"/>
        <end position="697"/>
    </location>
</feature>
<reference evidence="10 11" key="1">
    <citation type="journal article" date="2020" name="IScience">
        <title>Genome Sequencing of the Endangered Kingdonia uniflora (Circaeasteraceae, Ranunculales) Reveals Potential Mechanisms of Evolutionary Specialization.</title>
        <authorList>
            <person name="Sun Y."/>
            <person name="Deng T."/>
            <person name="Zhang A."/>
            <person name="Moore M.J."/>
            <person name="Landis J.B."/>
            <person name="Lin N."/>
            <person name="Zhang H."/>
            <person name="Zhang X."/>
            <person name="Huang J."/>
            <person name="Zhang X."/>
            <person name="Sun H."/>
            <person name="Wang H."/>
        </authorList>
    </citation>
    <scope>NUCLEOTIDE SEQUENCE [LARGE SCALE GENOMIC DNA]</scope>
    <source>
        <strain evidence="10">TB1705</strain>
        <tissue evidence="10">Leaf</tissue>
    </source>
</reference>
<proteinExistence type="predicted"/>
<organism evidence="10 11">
    <name type="scientific">Kingdonia uniflora</name>
    <dbReference type="NCBI Taxonomy" id="39325"/>
    <lineage>
        <taxon>Eukaryota</taxon>
        <taxon>Viridiplantae</taxon>
        <taxon>Streptophyta</taxon>
        <taxon>Embryophyta</taxon>
        <taxon>Tracheophyta</taxon>
        <taxon>Spermatophyta</taxon>
        <taxon>Magnoliopsida</taxon>
        <taxon>Ranunculales</taxon>
        <taxon>Circaeasteraceae</taxon>
        <taxon>Kingdonia</taxon>
    </lineage>
</organism>
<evidence type="ECO:0000256" key="7">
    <source>
        <dbReference type="SAM" id="MobiDB-lite"/>
    </source>
</evidence>
<dbReference type="Proteomes" id="UP000541444">
    <property type="component" value="Unassembled WGS sequence"/>
</dbReference>
<dbReference type="Pfam" id="PF07714">
    <property type="entry name" value="PK_Tyr_Ser-Thr"/>
    <property type="match status" value="1"/>
</dbReference>
<evidence type="ECO:0000313" key="10">
    <source>
        <dbReference type="EMBL" id="KAF6166650.1"/>
    </source>
</evidence>
<dbReference type="GO" id="GO:0005524">
    <property type="term" value="F:ATP binding"/>
    <property type="evidence" value="ECO:0007669"/>
    <property type="project" value="InterPro"/>
</dbReference>
<dbReference type="GO" id="GO:0004672">
    <property type="term" value="F:protein kinase activity"/>
    <property type="evidence" value="ECO:0007669"/>
    <property type="project" value="InterPro"/>
</dbReference>
<feature type="region of interest" description="Disordered" evidence="7">
    <location>
        <begin position="683"/>
        <end position="722"/>
    </location>
</feature>
<evidence type="ECO:0000256" key="5">
    <source>
        <dbReference type="ARBA" id="ARBA00022989"/>
    </source>
</evidence>
<dbReference type="OrthoDB" id="676979at2759"/>
<dbReference type="Pfam" id="PF13855">
    <property type="entry name" value="LRR_8"/>
    <property type="match status" value="1"/>
</dbReference>
<dbReference type="EMBL" id="JACGCM010000786">
    <property type="protein sequence ID" value="KAF6166650.1"/>
    <property type="molecule type" value="Genomic_DNA"/>
</dbReference>
<evidence type="ECO:0000313" key="11">
    <source>
        <dbReference type="Proteomes" id="UP000541444"/>
    </source>
</evidence>
<keyword evidence="11" id="KW-1185">Reference proteome</keyword>
<dbReference type="Gene3D" id="3.30.200.20">
    <property type="entry name" value="Phosphorylase Kinase, domain 1"/>
    <property type="match status" value="1"/>
</dbReference>
<sequence length="722" mass="80330">MVFNATRRPFQANLLNLLIYNSGWSSIVQTRNTPMEVYVVFVLFLLVQFTVGQELSSGVERVGLFELRGSLGIRSRDWPRRSDPCLSWVGVECRNDGRVIGVNVSGLRRTRVARLNPQRKFSVDGLFNLTELVSFNASGFRLSGEIPEWFGERLLVIEVLDLRGCSLTGVIPQTFGALTSLLTLDLSRNSFTGSLTSSLVSLTKLSLFDISSNNISGTIPSFLWALPNLQFLNLSDNYFQGKVSNVTNKNMSLSKNCLRDLLNQRTLEECTLFYADSGLSFDNFGTPNTTQPIPAAKGKTRWVYILVGIFGGLGLIVILIVVIVVCLKTYEKDNDERRSTSSGASIDVSSVVVSFTYEQLLKSAGDFSDSNLIKHGHSGDLFRGILDSGVLVVIKRIDIRLIKNVSYMAELDLFSKASHTRLISLMGHCLEHEYEKLLVYKYMLNGDLSSSLYKKTEPEDDNLQSLDWITRMKIAIGAAEGLCYLHHECSPPRIHRDVQASSILLDDKFEVRLGSLSEVCTQEGDFHQNAISRLLRLPKTSEQPPSGSSLPTWASDVFDFGKVLLELVTGKLGISASTDDAINDWLTHTLPYININDKELVTNIVDPSLIVNEDLLEEVWSVAVVAKSCLNPNLSKRPLMRYVLRALENPLKVIRGENFNSKRLRSFSRGSLSGALFGSQRQSSSDILPVSLPTNREGTARVTDDVFPEQAGEEDIEKPNEE</sequence>
<dbReference type="PANTHER" id="PTHR48007">
    <property type="entry name" value="LEUCINE-RICH REPEAT RECEPTOR-LIKE PROTEIN KINASE PXC1"/>
    <property type="match status" value="1"/>
</dbReference>
<dbReference type="Pfam" id="PF08263">
    <property type="entry name" value="LRRNT_2"/>
    <property type="match status" value="1"/>
</dbReference>
<feature type="transmembrane region" description="Helical" evidence="8">
    <location>
        <begin position="302"/>
        <end position="327"/>
    </location>
</feature>
<gene>
    <name evidence="10" type="ORF">GIB67_005512</name>
</gene>
<feature type="domain" description="Protein kinase" evidence="9">
    <location>
        <begin position="367"/>
        <end position="652"/>
    </location>
</feature>
<keyword evidence="5 8" id="KW-1133">Transmembrane helix</keyword>
<comment type="subcellular location">
    <subcellularLocation>
        <location evidence="1">Membrane</location>
    </subcellularLocation>
</comment>
<dbReference type="AlphaFoldDB" id="A0A7J7NI19"/>
<dbReference type="PANTHER" id="PTHR48007:SF81">
    <property type="entry name" value="PROTEIN KINASE DOMAIN-CONTAINING PROTEIN"/>
    <property type="match status" value="1"/>
</dbReference>
<protein>
    <recommendedName>
        <fullName evidence="9">Protein kinase domain-containing protein</fullName>
    </recommendedName>
</protein>
<dbReference type="InterPro" id="IPR001611">
    <property type="entry name" value="Leu-rich_rpt"/>
</dbReference>
<evidence type="ECO:0000256" key="8">
    <source>
        <dbReference type="SAM" id="Phobius"/>
    </source>
</evidence>
<evidence type="ECO:0000256" key="2">
    <source>
        <dbReference type="ARBA" id="ARBA00022614"/>
    </source>
</evidence>
<dbReference type="FunFam" id="1.10.510.10:FF:000448">
    <property type="entry name" value="Putative LRR receptor-like serine/threonine-protein kinase"/>
    <property type="match status" value="1"/>
</dbReference>
<dbReference type="InterPro" id="IPR001245">
    <property type="entry name" value="Ser-Thr/Tyr_kinase_cat_dom"/>
</dbReference>
<evidence type="ECO:0000256" key="3">
    <source>
        <dbReference type="ARBA" id="ARBA00022692"/>
    </source>
</evidence>
<dbReference type="PROSITE" id="PS50011">
    <property type="entry name" value="PROTEIN_KINASE_DOM"/>
    <property type="match status" value="1"/>
</dbReference>
<evidence type="ECO:0000256" key="4">
    <source>
        <dbReference type="ARBA" id="ARBA00022737"/>
    </source>
</evidence>
<keyword evidence="4" id="KW-0677">Repeat</keyword>
<keyword evidence="6 8" id="KW-0472">Membrane</keyword>
<dbReference type="InterPro" id="IPR000719">
    <property type="entry name" value="Prot_kinase_dom"/>
</dbReference>
<comment type="caution">
    <text evidence="10">The sequence shown here is derived from an EMBL/GenBank/DDBJ whole genome shotgun (WGS) entry which is preliminary data.</text>
</comment>
<dbReference type="InterPro" id="IPR046959">
    <property type="entry name" value="PRK1-6/SRF4-like"/>
</dbReference>
<dbReference type="InterPro" id="IPR011009">
    <property type="entry name" value="Kinase-like_dom_sf"/>
</dbReference>